<evidence type="ECO:0000256" key="2">
    <source>
        <dbReference type="ARBA" id="ARBA00022723"/>
    </source>
</evidence>
<keyword evidence="3" id="KW-0408">Iron</keyword>
<proteinExistence type="predicted"/>
<keyword evidence="1" id="KW-0949">S-adenosyl-L-methionine</keyword>
<dbReference type="SFLD" id="SFLDG01082">
    <property type="entry name" value="B12-binding_domain_containing"/>
    <property type="match status" value="1"/>
</dbReference>
<dbReference type="EC" id="1.3.98.3" evidence="6"/>
<dbReference type="GO" id="GO:0051989">
    <property type="term" value="F:coproporphyrinogen dehydrogenase activity"/>
    <property type="evidence" value="ECO:0007669"/>
    <property type="project" value="UniProtKB-EC"/>
</dbReference>
<evidence type="ECO:0000259" key="5">
    <source>
        <dbReference type="PROSITE" id="PS51918"/>
    </source>
</evidence>
<feature type="domain" description="Radical SAM core" evidence="5">
    <location>
        <begin position="154"/>
        <end position="389"/>
    </location>
</feature>
<dbReference type="EMBL" id="CP039381">
    <property type="protein sequence ID" value="QCT07525.1"/>
    <property type="molecule type" value="Genomic_DNA"/>
</dbReference>
<organism evidence="6 7">
    <name type="scientific">Ruminococcus bovis</name>
    <dbReference type="NCBI Taxonomy" id="2564099"/>
    <lineage>
        <taxon>Bacteria</taxon>
        <taxon>Bacillati</taxon>
        <taxon>Bacillota</taxon>
        <taxon>Clostridia</taxon>
        <taxon>Eubacteriales</taxon>
        <taxon>Oscillospiraceae</taxon>
        <taxon>Ruminococcus</taxon>
    </lineage>
</organism>
<reference evidence="6 7" key="1">
    <citation type="submission" date="2019-04" db="EMBL/GenBank/DDBJ databases">
        <authorList>
            <person name="Embree M."/>
            <person name="Gaffney J.R."/>
        </authorList>
    </citation>
    <scope>NUCLEOTIDE SEQUENCE [LARGE SCALE GENOMIC DNA]</scope>
    <source>
        <strain evidence="6 7">JE7A12</strain>
    </source>
</reference>
<dbReference type="Gene3D" id="3.20.20.70">
    <property type="entry name" value="Aldolase class I"/>
    <property type="match status" value="1"/>
</dbReference>
<dbReference type="KEGG" id="ruj:E5Z56_09225"/>
<evidence type="ECO:0000313" key="6">
    <source>
        <dbReference type="EMBL" id="QCT07525.1"/>
    </source>
</evidence>
<dbReference type="RefSeq" id="WP_138157532.1">
    <property type="nucleotide sequence ID" value="NZ_CP039381.1"/>
</dbReference>
<dbReference type="SFLD" id="SFLDS00029">
    <property type="entry name" value="Radical_SAM"/>
    <property type="match status" value="1"/>
</dbReference>
<dbReference type="InterPro" id="IPR058240">
    <property type="entry name" value="rSAM_sf"/>
</dbReference>
<evidence type="ECO:0000256" key="4">
    <source>
        <dbReference type="ARBA" id="ARBA00023014"/>
    </source>
</evidence>
<dbReference type="InterPro" id="IPR013785">
    <property type="entry name" value="Aldolase_TIM"/>
</dbReference>
<dbReference type="Pfam" id="PF04055">
    <property type="entry name" value="Radical_SAM"/>
    <property type="match status" value="1"/>
</dbReference>
<dbReference type="PANTHER" id="PTHR13932">
    <property type="entry name" value="COPROPORPHYRINIGEN III OXIDASE"/>
    <property type="match status" value="1"/>
</dbReference>
<dbReference type="SUPFAM" id="SSF102114">
    <property type="entry name" value="Radical SAM enzymes"/>
    <property type="match status" value="1"/>
</dbReference>
<dbReference type="InterPro" id="IPR007197">
    <property type="entry name" value="rSAM"/>
</dbReference>
<dbReference type="PANTHER" id="PTHR13932:SF1">
    <property type="entry name" value="OXYGEN-INDEPENDENT COPROPORPHYRINOGEN-III OXIDASE-LIKE PROTEIN HEMZ"/>
    <property type="match status" value="1"/>
</dbReference>
<gene>
    <name evidence="6" type="primary">hemZ</name>
    <name evidence="6" type="ORF">E5Z56_09225</name>
</gene>
<dbReference type="SFLD" id="SFLDG01065">
    <property type="entry name" value="anaerobic_coproporphyrinogen-I"/>
    <property type="match status" value="1"/>
</dbReference>
<dbReference type="GO" id="GO:0005737">
    <property type="term" value="C:cytoplasm"/>
    <property type="evidence" value="ECO:0007669"/>
    <property type="project" value="TreeGrafter"/>
</dbReference>
<sequence length="485" mass="56160">MKIYIKNHPFHYEIENITRLFFPYEKLQVVKFIDNEITEYESPYILTEINDEISVTVNFRNFQKTETTTKTEDEKENERLISSVLYNLLTEYTGIKMPWGMITGIRPVKYFRNLKENYSEEYAKEYFKNSYFVSDEKINLAKITEKYEKDIINSSKENSFSLYVSIPFCPSRCSYCSFVSQSVARTKHLIEPYVDLLCKEIEYTGNIAKENNLHLETVYIGGGTPTTLNPNQLEKMIKAINSSFNMETCREFTVEAGRPDTITADKLKVLKDNGVTRISINPQTLNDSVLEKIGRKHTAQNALEMFDLAGTYDFNCTNADLIAGLPTDTVESFAHSLDKLVEKNLENITVHTLSIKRSADYTEQGLTTNKEDAERTGKMLQYAEETLFNKGYVPYYLYRQSRMVGNFENVGWSKVGKEGLYNVFIMDETHSILACGAGGATKLKNHQTNCLTRIFNYKFPYEYIDHFDEILNRKDKVNNFFKELK</sequence>
<evidence type="ECO:0000256" key="3">
    <source>
        <dbReference type="ARBA" id="ARBA00023004"/>
    </source>
</evidence>
<dbReference type="GO" id="GO:0006779">
    <property type="term" value="P:porphyrin-containing compound biosynthetic process"/>
    <property type="evidence" value="ECO:0007669"/>
    <property type="project" value="TreeGrafter"/>
</dbReference>
<name>A0A4P8XWK6_9FIRM</name>
<keyword evidence="6" id="KW-0560">Oxidoreductase</keyword>
<keyword evidence="4" id="KW-0411">Iron-sulfur</keyword>
<dbReference type="SFLD" id="SFLDF00310">
    <property type="entry name" value="oxygen-independent_coproporphy"/>
    <property type="match status" value="1"/>
</dbReference>
<dbReference type="OrthoDB" id="9808022at2"/>
<dbReference type="CDD" id="cd01335">
    <property type="entry name" value="Radical_SAM"/>
    <property type="match status" value="1"/>
</dbReference>
<dbReference type="Proteomes" id="UP000301475">
    <property type="component" value="Chromosome"/>
</dbReference>
<evidence type="ECO:0000256" key="1">
    <source>
        <dbReference type="ARBA" id="ARBA00022691"/>
    </source>
</evidence>
<dbReference type="NCBIfam" id="TIGR03994">
    <property type="entry name" value="rSAM_HemZ"/>
    <property type="match status" value="1"/>
</dbReference>
<keyword evidence="2" id="KW-0479">Metal-binding</keyword>
<dbReference type="GO" id="GO:0051539">
    <property type="term" value="F:4 iron, 4 sulfur cluster binding"/>
    <property type="evidence" value="ECO:0007669"/>
    <property type="project" value="TreeGrafter"/>
</dbReference>
<dbReference type="PROSITE" id="PS51918">
    <property type="entry name" value="RADICAL_SAM"/>
    <property type="match status" value="1"/>
</dbReference>
<dbReference type="GO" id="GO:0046872">
    <property type="term" value="F:metal ion binding"/>
    <property type="evidence" value="ECO:0007669"/>
    <property type="project" value="UniProtKB-KW"/>
</dbReference>
<dbReference type="AlphaFoldDB" id="A0A4P8XWK6"/>
<dbReference type="InterPro" id="IPR034505">
    <property type="entry name" value="Coproporphyrinogen-III_oxidase"/>
</dbReference>
<accession>A0A4P8XWK6</accession>
<protein>
    <submittedName>
        <fullName evidence="6">Coproporphyrinogen dehydrogenase HemZ</fullName>
        <ecNumber evidence="6">1.3.98.3</ecNumber>
    </submittedName>
</protein>
<keyword evidence="7" id="KW-1185">Reference proteome</keyword>
<dbReference type="SMART" id="SM00729">
    <property type="entry name" value="Elp3"/>
    <property type="match status" value="1"/>
</dbReference>
<dbReference type="InterPro" id="IPR006638">
    <property type="entry name" value="Elp3/MiaA/NifB-like_rSAM"/>
</dbReference>
<evidence type="ECO:0000313" key="7">
    <source>
        <dbReference type="Proteomes" id="UP000301475"/>
    </source>
</evidence>
<dbReference type="InterPro" id="IPR023995">
    <property type="entry name" value="HemZ"/>
</dbReference>